<keyword evidence="10" id="KW-1185">Reference proteome</keyword>
<dbReference type="KEGG" id="nps:KRR39_06330"/>
<evidence type="ECO:0000256" key="7">
    <source>
        <dbReference type="RuleBase" id="RU363032"/>
    </source>
</evidence>
<dbReference type="AlphaFoldDB" id="A0A975T0N6"/>
<dbReference type="InterPro" id="IPR045621">
    <property type="entry name" value="BPD_transp_1_N"/>
</dbReference>
<feature type="transmembrane region" description="Helical" evidence="7">
    <location>
        <begin position="148"/>
        <end position="172"/>
    </location>
</feature>
<dbReference type="GO" id="GO:0005886">
    <property type="term" value="C:plasma membrane"/>
    <property type="evidence" value="ECO:0007669"/>
    <property type="project" value="UniProtKB-SubCell"/>
</dbReference>
<evidence type="ECO:0000256" key="2">
    <source>
        <dbReference type="ARBA" id="ARBA00022448"/>
    </source>
</evidence>
<evidence type="ECO:0000256" key="3">
    <source>
        <dbReference type="ARBA" id="ARBA00022475"/>
    </source>
</evidence>
<dbReference type="GO" id="GO:0055085">
    <property type="term" value="P:transmembrane transport"/>
    <property type="evidence" value="ECO:0007669"/>
    <property type="project" value="InterPro"/>
</dbReference>
<dbReference type="CDD" id="cd06261">
    <property type="entry name" value="TM_PBP2"/>
    <property type="match status" value="1"/>
</dbReference>
<evidence type="ECO:0000256" key="6">
    <source>
        <dbReference type="ARBA" id="ARBA00023136"/>
    </source>
</evidence>
<reference evidence="9" key="1">
    <citation type="submission" date="2021-06" db="EMBL/GenBank/DDBJ databases">
        <title>Complete genome sequence of Nocardioides sp. G188.</title>
        <authorList>
            <person name="Im W.-T."/>
        </authorList>
    </citation>
    <scope>NUCLEOTIDE SEQUENCE</scope>
    <source>
        <strain evidence="9">G188</strain>
    </source>
</reference>
<dbReference type="PANTHER" id="PTHR43163">
    <property type="entry name" value="DIPEPTIDE TRANSPORT SYSTEM PERMEASE PROTEIN DPPB-RELATED"/>
    <property type="match status" value="1"/>
</dbReference>
<dbReference type="Pfam" id="PF00528">
    <property type="entry name" value="BPD_transp_1"/>
    <property type="match status" value="1"/>
</dbReference>
<evidence type="ECO:0000256" key="4">
    <source>
        <dbReference type="ARBA" id="ARBA00022692"/>
    </source>
</evidence>
<proteinExistence type="inferred from homology"/>
<accession>A0A975T0N6</accession>
<dbReference type="Pfam" id="PF19300">
    <property type="entry name" value="BPD_transp_1_N"/>
    <property type="match status" value="1"/>
</dbReference>
<keyword evidence="3" id="KW-1003">Cell membrane</keyword>
<feature type="transmembrane region" description="Helical" evidence="7">
    <location>
        <begin position="115"/>
        <end position="136"/>
    </location>
</feature>
<keyword evidence="6 7" id="KW-0472">Membrane</keyword>
<evidence type="ECO:0000256" key="1">
    <source>
        <dbReference type="ARBA" id="ARBA00004651"/>
    </source>
</evidence>
<sequence>MFGYIVRRVISGLLVLLVVSMAVFALFFYGPANPALAYCPETRCTPQRLEAITTQLGLDRPVVEQYGEYMKGIFVGNDFQAGAITIKCDAPCLGVSFKLRVNVTDYLLGKFPATLSIALGGAVIMLVVGVSSGIFAARRRGTGWDKGIVGVALVVNAIPYYLLALLAYLLLISKWGIFPESGYNPLLTDGPIAWAKGLLLAWLVVGISSSTQYARFSRGSMIESMNEDYVRTARAKGLSERRVTFRHALRAAIVPVVTIFGLEFAYLLAGTIFTERIFDIQGIGLTALQAIGTKDLPIISATVLIGAAFIVAANLFVDIIYSVIDPRVRLS</sequence>
<comment type="subcellular location">
    <subcellularLocation>
        <location evidence="1 7">Cell membrane</location>
        <topology evidence="1 7">Multi-pass membrane protein</topology>
    </subcellularLocation>
</comment>
<feature type="transmembrane region" description="Helical" evidence="7">
    <location>
        <begin position="298"/>
        <end position="324"/>
    </location>
</feature>
<dbReference type="RefSeq" id="WP_216941232.1">
    <property type="nucleotide sequence ID" value="NZ_CP077062.1"/>
</dbReference>
<gene>
    <name evidence="9" type="ORF">KRR39_06330</name>
</gene>
<dbReference type="PROSITE" id="PS50928">
    <property type="entry name" value="ABC_TM1"/>
    <property type="match status" value="1"/>
</dbReference>
<comment type="similarity">
    <text evidence="7">Belongs to the binding-protein-dependent transport system permease family.</text>
</comment>
<keyword evidence="4 7" id="KW-0812">Transmembrane</keyword>
<name>A0A975T0N6_9ACTN</name>
<evidence type="ECO:0000313" key="10">
    <source>
        <dbReference type="Proteomes" id="UP000683575"/>
    </source>
</evidence>
<evidence type="ECO:0000313" key="9">
    <source>
        <dbReference type="EMBL" id="QWZ09386.1"/>
    </source>
</evidence>
<organism evidence="9 10">
    <name type="scientific">Nocardioides panacis</name>
    <dbReference type="NCBI Taxonomy" id="2849501"/>
    <lineage>
        <taxon>Bacteria</taxon>
        <taxon>Bacillati</taxon>
        <taxon>Actinomycetota</taxon>
        <taxon>Actinomycetes</taxon>
        <taxon>Propionibacteriales</taxon>
        <taxon>Nocardioidaceae</taxon>
        <taxon>Nocardioides</taxon>
    </lineage>
</organism>
<dbReference type="PANTHER" id="PTHR43163:SF6">
    <property type="entry name" value="DIPEPTIDE TRANSPORT SYSTEM PERMEASE PROTEIN DPPB-RELATED"/>
    <property type="match status" value="1"/>
</dbReference>
<feature type="transmembrane region" description="Helical" evidence="7">
    <location>
        <begin position="192"/>
        <end position="214"/>
    </location>
</feature>
<keyword evidence="2 7" id="KW-0813">Transport</keyword>
<feature type="domain" description="ABC transmembrane type-1" evidence="8">
    <location>
        <begin position="111"/>
        <end position="317"/>
    </location>
</feature>
<protein>
    <submittedName>
        <fullName evidence="9">ABC transporter permease</fullName>
    </submittedName>
</protein>
<keyword evidence="5 7" id="KW-1133">Transmembrane helix</keyword>
<feature type="transmembrane region" description="Helical" evidence="7">
    <location>
        <begin position="248"/>
        <end position="269"/>
    </location>
</feature>
<dbReference type="InterPro" id="IPR000515">
    <property type="entry name" value="MetI-like"/>
</dbReference>
<dbReference type="EMBL" id="CP077062">
    <property type="protein sequence ID" value="QWZ09386.1"/>
    <property type="molecule type" value="Genomic_DNA"/>
</dbReference>
<dbReference type="Proteomes" id="UP000683575">
    <property type="component" value="Chromosome"/>
</dbReference>
<feature type="transmembrane region" description="Helical" evidence="7">
    <location>
        <begin position="12"/>
        <end position="30"/>
    </location>
</feature>
<evidence type="ECO:0000259" key="8">
    <source>
        <dbReference type="PROSITE" id="PS50928"/>
    </source>
</evidence>
<evidence type="ECO:0000256" key="5">
    <source>
        <dbReference type="ARBA" id="ARBA00022989"/>
    </source>
</evidence>